<dbReference type="PANTHER" id="PTHR12864">
    <property type="entry name" value="RAN BINDING PROTEIN 9-RELATED"/>
    <property type="match status" value="1"/>
</dbReference>
<dbReference type="InterPro" id="IPR050618">
    <property type="entry name" value="Ubq-SigPath_Reg"/>
</dbReference>
<reference evidence="2 3" key="1">
    <citation type="journal article" date="2023" name="BMC Biol.">
        <title>The compact genome of the sponge Oopsacas minuta (Hexactinellida) is lacking key metazoan core genes.</title>
        <authorList>
            <person name="Santini S."/>
            <person name="Schenkelaars Q."/>
            <person name="Jourda C."/>
            <person name="Duchesne M."/>
            <person name="Belahbib H."/>
            <person name="Rocher C."/>
            <person name="Selva M."/>
            <person name="Riesgo A."/>
            <person name="Vervoort M."/>
            <person name="Leys S.P."/>
            <person name="Kodjabachian L."/>
            <person name="Le Bivic A."/>
            <person name="Borchiellini C."/>
            <person name="Claverie J.M."/>
            <person name="Renard E."/>
        </authorList>
    </citation>
    <scope>NUCLEOTIDE SEQUENCE [LARGE SCALE GENOMIC DNA]</scope>
    <source>
        <strain evidence="2">SPO-2</strain>
    </source>
</reference>
<evidence type="ECO:0000313" key="2">
    <source>
        <dbReference type="EMBL" id="KAI6653155.1"/>
    </source>
</evidence>
<dbReference type="InterPro" id="IPR001870">
    <property type="entry name" value="B30.2/SPRY"/>
</dbReference>
<dbReference type="InterPro" id="IPR013320">
    <property type="entry name" value="ConA-like_dom_sf"/>
</dbReference>
<dbReference type="EMBL" id="JAKMXF010000295">
    <property type="protein sequence ID" value="KAI6653155.1"/>
    <property type="molecule type" value="Genomic_DNA"/>
</dbReference>
<sequence length="409" mass="45604">MRGQRTHEILPRIAPQLQFNKKSLVCSYSKEGHHAPALLMWNYPLHRSWKYFEVEIIDGAKACEISIGLTHATYSLSRHVGLDSNSLGYHAVNGNLYHASGAGQDFGSSCTIGDIMGCGIDYDSSISQGMAQVYFTKNGERIRDCIEINIAKGGLFPSFALNSQGEKVRLVLNPNSQSDEDEDVVMADPNQLLPEFPYGWARVNTGIYFDENGSFIEHLGGSRGQDGLSLIQWSQPITRSFNSFKLEIIHVVEAIAIGLASPAYPFDQFPGWQNKSIAYHSDDGRCFHGTGWGNLYGPSCTSGDTMSLWVNFNYFEEGEERKSEKPDSHIQSMKELPLFGDEYDDESLSDSSSNEGTIYEKQEISVVFYKNGQRLESVKTTIPEEGYFPTIGLMKNGEKIKVNMQPYSG</sequence>
<dbReference type="Pfam" id="PF00622">
    <property type="entry name" value="SPRY"/>
    <property type="match status" value="1"/>
</dbReference>
<keyword evidence="3" id="KW-1185">Reference proteome</keyword>
<feature type="domain" description="B30.2/SPRY" evidence="1">
    <location>
        <begin position="1"/>
        <end position="177"/>
    </location>
</feature>
<protein>
    <submittedName>
        <fullName evidence="2">SPRY domain-containing protein 3-like</fullName>
    </submittedName>
</protein>
<evidence type="ECO:0000259" key="1">
    <source>
        <dbReference type="PROSITE" id="PS50188"/>
    </source>
</evidence>
<dbReference type="Proteomes" id="UP001165289">
    <property type="component" value="Unassembled WGS sequence"/>
</dbReference>
<proteinExistence type="predicted"/>
<gene>
    <name evidence="2" type="ORF">LOD99_3991</name>
</gene>
<dbReference type="SMART" id="SM00449">
    <property type="entry name" value="SPRY"/>
    <property type="match status" value="2"/>
</dbReference>
<dbReference type="AlphaFoldDB" id="A0AAV7JXV8"/>
<evidence type="ECO:0000313" key="3">
    <source>
        <dbReference type="Proteomes" id="UP001165289"/>
    </source>
</evidence>
<name>A0AAV7JXV8_9METZ</name>
<accession>A0AAV7JXV8</accession>
<dbReference type="InterPro" id="IPR043136">
    <property type="entry name" value="B30.2/SPRY_sf"/>
</dbReference>
<dbReference type="InterPro" id="IPR003877">
    <property type="entry name" value="SPRY_dom"/>
</dbReference>
<dbReference type="PROSITE" id="PS50188">
    <property type="entry name" value="B302_SPRY"/>
    <property type="match status" value="1"/>
</dbReference>
<dbReference type="SUPFAM" id="SSF49899">
    <property type="entry name" value="Concanavalin A-like lectins/glucanases"/>
    <property type="match status" value="2"/>
</dbReference>
<comment type="caution">
    <text evidence="2">The sequence shown here is derived from an EMBL/GenBank/DDBJ whole genome shotgun (WGS) entry which is preliminary data.</text>
</comment>
<organism evidence="2 3">
    <name type="scientific">Oopsacas minuta</name>
    <dbReference type="NCBI Taxonomy" id="111878"/>
    <lineage>
        <taxon>Eukaryota</taxon>
        <taxon>Metazoa</taxon>
        <taxon>Porifera</taxon>
        <taxon>Hexactinellida</taxon>
        <taxon>Hexasterophora</taxon>
        <taxon>Lyssacinosida</taxon>
        <taxon>Leucopsacidae</taxon>
        <taxon>Oopsacas</taxon>
    </lineage>
</organism>
<dbReference type="Gene3D" id="2.60.120.920">
    <property type="match status" value="2"/>
</dbReference>